<dbReference type="Pfam" id="PF00098">
    <property type="entry name" value="zf-CCHC"/>
    <property type="match status" value="1"/>
</dbReference>
<sequence length="491" mass="53366">MVLSNTKLKRRKREEAAAVAALAPPPDSNATPSTADVVMSDSPAVLSAKKKKRPKGKKANGGEGNGTVVDAPVEGDNDVVNATSKVGVEGDIVQEEGVKQSEKKRKDAPEVTTQEPPLEADNGAEKLPSSAGEDAGVPEVSGAVGEATVGAEVPKTKNRKKPRWEVDENGKRKRPNKPEGEDASEGTKASTSPDKGTEKGDDTNGSAEKNGDAATVAPDGDRMHQGDEPWLQSKRSKKKKKLLDKWGKKIEDAAVVADEQAVNEEAPQNGSSTEEKVDPKKVMVGGMPYYITEDDIHEFFKECGTIAELDCMTFPDTGKFKGIAFITFRTEEAAKRALELDGADMGGRFLKIEICKIRPREPSKKDMYKEPPKKHEGCLSAYIGNLSWDITEKELRKFFKGCKIDSIRFATNKDTGEFRGFGHVDFADDESLETAMKLDQMPVLDRPLKIAYSVPQKNKPLDANPARPGAKKGCFNCGEEGHMSYNCPKKI</sequence>
<dbReference type="PROSITE" id="PS50102">
    <property type="entry name" value="RRM"/>
    <property type="match status" value="2"/>
</dbReference>
<comment type="caution">
    <text evidence="8">The sequence shown here is derived from an EMBL/GenBank/DDBJ whole genome shotgun (WGS) entry which is preliminary data.</text>
</comment>
<evidence type="ECO:0000259" key="7">
    <source>
        <dbReference type="PROSITE" id="PS50158"/>
    </source>
</evidence>
<accession>A0A8T0IT42</accession>
<dbReference type="InterPro" id="IPR001878">
    <property type="entry name" value="Znf_CCHC"/>
</dbReference>
<feature type="domain" description="CCHC-type" evidence="7">
    <location>
        <begin position="474"/>
        <end position="489"/>
    </location>
</feature>
<feature type="compositionally biased region" description="Basic residues" evidence="5">
    <location>
        <begin position="48"/>
        <end position="58"/>
    </location>
</feature>
<keyword evidence="1" id="KW-0677">Repeat</keyword>
<dbReference type="GO" id="GO:0008270">
    <property type="term" value="F:zinc ion binding"/>
    <property type="evidence" value="ECO:0007669"/>
    <property type="project" value="UniProtKB-KW"/>
</dbReference>
<keyword evidence="9" id="KW-1185">Reference proteome</keyword>
<dbReference type="Pfam" id="PF00076">
    <property type="entry name" value="RRM_1"/>
    <property type="match status" value="2"/>
</dbReference>
<dbReference type="InterPro" id="IPR034361">
    <property type="entry name" value="PHIP1_RRM1"/>
</dbReference>
<dbReference type="AlphaFoldDB" id="A0A8T0IT42"/>
<dbReference type="SUPFAM" id="SSF57756">
    <property type="entry name" value="Retrovirus zinc finger-like domains"/>
    <property type="match status" value="1"/>
</dbReference>
<dbReference type="InterPro" id="IPR035979">
    <property type="entry name" value="RBD_domain_sf"/>
</dbReference>
<protein>
    <submittedName>
        <fullName evidence="8">Uncharacterized protein</fullName>
    </submittedName>
</protein>
<dbReference type="SMART" id="SM00360">
    <property type="entry name" value="RRM"/>
    <property type="match status" value="2"/>
</dbReference>
<dbReference type="PANTHER" id="PTHR23236:SF119">
    <property type="entry name" value="NUCLEAR RNA-BINDING PROTEIN SART-3"/>
    <property type="match status" value="1"/>
</dbReference>
<evidence type="ECO:0000256" key="1">
    <source>
        <dbReference type="ARBA" id="ARBA00022737"/>
    </source>
</evidence>
<dbReference type="PROSITE" id="PS50158">
    <property type="entry name" value="ZF_CCHC"/>
    <property type="match status" value="1"/>
</dbReference>
<keyword evidence="2 4" id="KW-0694">RNA-binding</keyword>
<evidence type="ECO:0000259" key="6">
    <source>
        <dbReference type="PROSITE" id="PS50102"/>
    </source>
</evidence>
<dbReference type="InterPro" id="IPR012677">
    <property type="entry name" value="Nucleotide-bd_a/b_plait_sf"/>
</dbReference>
<feature type="domain" description="RRM" evidence="6">
    <location>
        <begin position="280"/>
        <end position="357"/>
    </location>
</feature>
<dbReference type="Proteomes" id="UP000822688">
    <property type="component" value="Chromosome 2"/>
</dbReference>
<keyword evidence="3" id="KW-0479">Metal-binding</keyword>
<evidence type="ECO:0000313" key="8">
    <source>
        <dbReference type="EMBL" id="KAG0586880.1"/>
    </source>
</evidence>
<dbReference type="SUPFAM" id="SSF54928">
    <property type="entry name" value="RNA-binding domain, RBD"/>
    <property type="match status" value="2"/>
</dbReference>
<gene>
    <name evidence="8" type="ORF">KC19_2G124400</name>
</gene>
<name>A0A8T0IT42_CERPU</name>
<dbReference type="GO" id="GO:0003723">
    <property type="term" value="F:RNA binding"/>
    <property type="evidence" value="ECO:0007669"/>
    <property type="project" value="UniProtKB-UniRule"/>
</dbReference>
<reference evidence="8" key="1">
    <citation type="submission" date="2020-06" db="EMBL/GenBank/DDBJ databases">
        <title>WGS assembly of Ceratodon purpureus strain R40.</title>
        <authorList>
            <person name="Carey S.B."/>
            <person name="Jenkins J."/>
            <person name="Shu S."/>
            <person name="Lovell J.T."/>
            <person name="Sreedasyam A."/>
            <person name="Maumus F."/>
            <person name="Tiley G.P."/>
            <person name="Fernandez-Pozo N."/>
            <person name="Barry K."/>
            <person name="Chen C."/>
            <person name="Wang M."/>
            <person name="Lipzen A."/>
            <person name="Daum C."/>
            <person name="Saski C.A."/>
            <person name="Payton A.C."/>
            <person name="Mcbreen J.C."/>
            <person name="Conrad R.E."/>
            <person name="Kollar L.M."/>
            <person name="Olsson S."/>
            <person name="Huttunen S."/>
            <person name="Landis J.B."/>
            <person name="Wickett N.J."/>
            <person name="Johnson M.G."/>
            <person name="Rensing S.A."/>
            <person name="Grimwood J."/>
            <person name="Schmutz J."/>
            <person name="Mcdaniel S.F."/>
        </authorList>
    </citation>
    <scope>NUCLEOTIDE SEQUENCE</scope>
    <source>
        <strain evidence="8">R40</strain>
    </source>
</reference>
<feature type="compositionally biased region" description="Basic and acidic residues" evidence="5">
    <location>
        <begin position="96"/>
        <end position="109"/>
    </location>
</feature>
<dbReference type="InterPro" id="IPR000504">
    <property type="entry name" value="RRM_dom"/>
</dbReference>
<evidence type="ECO:0000256" key="3">
    <source>
        <dbReference type="PROSITE-ProRule" id="PRU00047"/>
    </source>
</evidence>
<evidence type="ECO:0000256" key="5">
    <source>
        <dbReference type="SAM" id="MobiDB-lite"/>
    </source>
</evidence>
<keyword evidence="3" id="KW-0863">Zinc-finger</keyword>
<organism evidence="8 9">
    <name type="scientific">Ceratodon purpureus</name>
    <name type="common">Fire moss</name>
    <name type="synonym">Dicranum purpureum</name>
    <dbReference type="NCBI Taxonomy" id="3225"/>
    <lineage>
        <taxon>Eukaryota</taxon>
        <taxon>Viridiplantae</taxon>
        <taxon>Streptophyta</taxon>
        <taxon>Embryophyta</taxon>
        <taxon>Bryophyta</taxon>
        <taxon>Bryophytina</taxon>
        <taxon>Bryopsida</taxon>
        <taxon>Dicranidae</taxon>
        <taxon>Pseudoditrichales</taxon>
        <taxon>Ditrichaceae</taxon>
        <taxon>Ceratodon</taxon>
    </lineage>
</organism>
<feature type="compositionally biased region" description="Basic and acidic residues" evidence="5">
    <location>
        <begin position="163"/>
        <end position="180"/>
    </location>
</feature>
<keyword evidence="3" id="KW-0862">Zinc</keyword>
<dbReference type="InterPro" id="IPR036875">
    <property type="entry name" value="Znf_CCHC_sf"/>
</dbReference>
<dbReference type="EMBL" id="CM026422">
    <property type="protein sequence ID" value="KAG0586880.1"/>
    <property type="molecule type" value="Genomic_DNA"/>
</dbReference>
<evidence type="ECO:0000256" key="4">
    <source>
        <dbReference type="PROSITE-ProRule" id="PRU00176"/>
    </source>
</evidence>
<proteinExistence type="predicted"/>
<dbReference type="Gene3D" id="4.10.60.10">
    <property type="entry name" value="Zinc finger, CCHC-type"/>
    <property type="match status" value="1"/>
</dbReference>
<dbReference type="CDD" id="cd12271">
    <property type="entry name" value="RRM1_PHIP1"/>
    <property type="match status" value="1"/>
</dbReference>
<feature type="region of interest" description="Disordered" evidence="5">
    <location>
        <begin position="1"/>
        <end position="238"/>
    </location>
</feature>
<feature type="domain" description="RRM" evidence="6">
    <location>
        <begin position="379"/>
        <end position="455"/>
    </location>
</feature>
<dbReference type="PANTHER" id="PTHR23236">
    <property type="entry name" value="EUKARYOTIC TRANSLATION INITIATION FACTOR 4B/4H"/>
    <property type="match status" value="1"/>
</dbReference>
<evidence type="ECO:0000313" key="9">
    <source>
        <dbReference type="Proteomes" id="UP000822688"/>
    </source>
</evidence>
<dbReference type="SMART" id="SM00343">
    <property type="entry name" value="ZnF_C2HC"/>
    <property type="match status" value="1"/>
</dbReference>
<dbReference type="Gene3D" id="3.30.70.330">
    <property type="match status" value="2"/>
</dbReference>
<evidence type="ECO:0000256" key="2">
    <source>
        <dbReference type="ARBA" id="ARBA00022884"/>
    </source>
</evidence>